<protein>
    <submittedName>
        <fullName evidence="2">Uncharacterized protein</fullName>
    </submittedName>
</protein>
<evidence type="ECO:0000256" key="1">
    <source>
        <dbReference type="SAM" id="MobiDB-lite"/>
    </source>
</evidence>
<dbReference type="EMBL" id="JAKOGI010001747">
    <property type="protein sequence ID" value="KAJ8424184.1"/>
    <property type="molecule type" value="Genomic_DNA"/>
</dbReference>
<dbReference type="PANTHER" id="PTHR36759:SF1">
    <property type="entry name" value="DYNEIN BETA CHAIN, CILIARY PROTEIN"/>
    <property type="match status" value="1"/>
</dbReference>
<evidence type="ECO:0000313" key="2">
    <source>
        <dbReference type="EMBL" id="KAJ8424184.1"/>
    </source>
</evidence>
<comment type="caution">
    <text evidence="2">The sequence shown here is derived from an EMBL/GenBank/DDBJ whole genome shotgun (WGS) entry which is preliminary data.</text>
</comment>
<accession>A0A9Q1GRD5</accession>
<reference evidence="2" key="1">
    <citation type="submission" date="2022-04" db="EMBL/GenBank/DDBJ databases">
        <title>Carnegiea gigantea Genome sequencing and assembly v2.</title>
        <authorList>
            <person name="Copetti D."/>
            <person name="Sanderson M.J."/>
            <person name="Burquez A."/>
            <person name="Wojciechowski M.F."/>
        </authorList>
    </citation>
    <scope>NUCLEOTIDE SEQUENCE</scope>
    <source>
        <strain evidence="2">SGP5-SGP5p</strain>
        <tissue evidence="2">Aerial part</tissue>
    </source>
</reference>
<feature type="region of interest" description="Disordered" evidence="1">
    <location>
        <begin position="1"/>
        <end position="71"/>
    </location>
</feature>
<feature type="compositionally biased region" description="Low complexity" evidence="1">
    <location>
        <begin position="14"/>
        <end position="25"/>
    </location>
</feature>
<gene>
    <name evidence="2" type="ORF">Cgig2_028309</name>
</gene>
<organism evidence="2 3">
    <name type="scientific">Carnegiea gigantea</name>
    <dbReference type="NCBI Taxonomy" id="171969"/>
    <lineage>
        <taxon>Eukaryota</taxon>
        <taxon>Viridiplantae</taxon>
        <taxon>Streptophyta</taxon>
        <taxon>Embryophyta</taxon>
        <taxon>Tracheophyta</taxon>
        <taxon>Spermatophyta</taxon>
        <taxon>Magnoliopsida</taxon>
        <taxon>eudicotyledons</taxon>
        <taxon>Gunneridae</taxon>
        <taxon>Pentapetalae</taxon>
        <taxon>Caryophyllales</taxon>
        <taxon>Cactineae</taxon>
        <taxon>Cactaceae</taxon>
        <taxon>Cactoideae</taxon>
        <taxon>Echinocereeae</taxon>
        <taxon>Carnegiea</taxon>
    </lineage>
</organism>
<feature type="compositionally biased region" description="Basic and acidic residues" evidence="1">
    <location>
        <begin position="34"/>
        <end position="55"/>
    </location>
</feature>
<sequence>MGQAFRRAAGKLRSTTIDTTSPSSSAPCRYQNSSDRRPPVVPPEDRVHIHGKNDAGEVSAKSSPEVSEERDPTYEAMLSQMVGRITAKPGGKLEMGELLPTTKQLVQAKKLRISSPSHSLRFSYVLFISNHTEIKRLTLYSHKFLAAPLIIPANISSTAGYEPGTDENERARHHPNVEKAHRSSKRQDQHHHRAILVTGSRKQCAGEIPAKFWLPETDLPAQRWRVQKPPTSLALTSVEEKTHPLETDMRKLT</sequence>
<dbReference type="AlphaFoldDB" id="A0A9Q1GRD5"/>
<dbReference type="PANTHER" id="PTHR36759">
    <property type="entry name" value="DYNEIN BETA CHAIN, CILIARY PROTEIN"/>
    <property type="match status" value="1"/>
</dbReference>
<name>A0A9Q1GRD5_9CARY</name>
<dbReference type="Proteomes" id="UP001153076">
    <property type="component" value="Unassembled WGS sequence"/>
</dbReference>
<proteinExistence type="predicted"/>
<evidence type="ECO:0000313" key="3">
    <source>
        <dbReference type="Proteomes" id="UP001153076"/>
    </source>
</evidence>
<keyword evidence="3" id="KW-1185">Reference proteome</keyword>
<dbReference type="OrthoDB" id="1609931at2759"/>